<protein>
    <submittedName>
        <fullName evidence="1">Uncharacterized protein</fullName>
    </submittedName>
</protein>
<dbReference type="AlphaFoldDB" id="A0A9Q1BE14"/>
<evidence type="ECO:0000313" key="1">
    <source>
        <dbReference type="EMBL" id="KAJ8021963.1"/>
    </source>
</evidence>
<dbReference type="EMBL" id="JAIZAY010000021">
    <property type="protein sequence ID" value="KAJ8021963.1"/>
    <property type="molecule type" value="Genomic_DNA"/>
</dbReference>
<dbReference type="Proteomes" id="UP001152320">
    <property type="component" value="Chromosome 21"/>
</dbReference>
<dbReference type="OrthoDB" id="6374677at2759"/>
<evidence type="ECO:0000313" key="2">
    <source>
        <dbReference type="Proteomes" id="UP001152320"/>
    </source>
</evidence>
<accession>A0A9Q1BE14</accession>
<organism evidence="1 2">
    <name type="scientific">Holothuria leucospilota</name>
    <name type="common">Black long sea cucumber</name>
    <name type="synonym">Mertensiothuria leucospilota</name>
    <dbReference type="NCBI Taxonomy" id="206669"/>
    <lineage>
        <taxon>Eukaryota</taxon>
        <taxon>Metazoa</taxon>
        <taxon>Echinodermata</taxon>
        <taxon>Eleutherozoa</taxon>
        <taxon>Echinozoa</taxon>
        <taxon>Holothuroidea</taxon>
        <taxon>Aspidochirotacea</taxon>
        <taxon>Aspidochirotida</taxon>
        <taxon>Holothuriidae</taxon>
        <taxon>Holothuria</taxon>
    </lineage>
</organism>
<gene>
    <name evidence="1" type="ORF">HOLleu_39315</name>
</gene>
<keyword evidence="2" id="KW-1185">Reference proteome</keyword>
<proteinExistence type="predicted"/>
<reference evidence="1" key="1">
    <citation type="submission" date="2021-10" db="EMBL/GenBank/DDBJ databases">
        <title>Tropical sea cucumber genome reveals ecological adaptation and Cuvierian tubules defense mechanism.</title>
        <authorList>
            <person name="Chen T."/>
        </authorList>
    </citation>
    <scope>NUCLEOTIDE SEQUENCE</scope>
    <source>
        <strain evidence="1">Nanhai2018</strain>
        <tissue evidence="1">Muscle</tissue>
    </source>
</reference>
<sequence>MWLSNGKVVLGSVPPARRAKNVKEIDLNYEARPIERALGVSWDVESDYVGFKTALKDQLLTRRGLLSMVSAINDPLGLLRSFTIRAKM</sequence>
<comment type="caution">
    <text evidence="1">The sequence shown here is derived from an EMBL/GenBank/DDBJ whole genome shotgun (WGS) entry which is preliminary data.</text>
</comment>
<dbReference type="PANTHER" id="PTHR47331">
    <property type="entry name" value="PHD-TYPE DOMAIN-CONTAINING PROTEIN"/>
    <property type="match status" value="1"/>
</dbReference>
<name>A0A9Q1BE14_HOLLE</name>
<dbReference type="PANTHER" id="PTHR47331:SF1">
    <property type="entry name" value="GAG-LIKE PROTEIN"/>
    <property type="match status" value="1"/>
</dbReference>